<gene>
    <name evidence="1" type="ORF">OG563_07540</name>
</gene>
<reference evidence="1" key="1">
    <citation type="submission" date="2022-10" db="EMBL/GenBank/DDBJ databases">
        <title>The complete genomes of actinobacterial strains from the NBC collection.</title>
        <authorList>
            <person name="Joergensen T.S."/>
            <person name="Alvarez Arevalo M."/>
            <person name="Sterndorff E.B."/>
            <person name="Faurdal D."/>
            <person name="Vuksanovic O."/>
            <person name="Mourched A.-S."/>
            <person name="Charusanti P."/>
            <person name="Shaw S."/>
            <person name="Blin K."/>
            <person name="Weber T."/>
        </authorList>
    </citation>
    <scope>NUCLEOTIDE SEQUENCE</scope>
    <source>
        <strain evidence="1">NBC_01482</strain>
    </source>
</reference>
<keyword evidence="2" id="KW-1185">Reference proteome</keyword>
<protein>
    <submittedName>
        <fullName evidence="1">Ubiquinone biosynthesis protein COQ4</fullName>
    </submittedName>
</protein>
<sequence>MGSSTAVVDIVGDLVGVDRMDDVLLTPPDAAEVTLLASGVVAAASGADGLTPLQQLLIPSLFLSMTGHRVELETLPPVDAETFAVGLDRRNRIFRERIVQTMLLSALVVRPLPPAVASKLREFADALEVDDEMIAVAQKYAEGAIELAAVDFDRNGYLGGLDPSRLTALHTESLDSSWGQVSDDPTLATRWAGLRELPVGTLGRGVSDFYADRGFVTPGLPGSAPPLLAQHDWVHVLAGYGTTLENEIEVFAFMARANDDPRAFSLLAMVISLFETGYLHAGAGLFEANEGHLSTAGMATRLGDAMRRGALTHGSHDFLDLDWFALADRPIAVVRNEIGLTAKSHDAVAAGSVGAWETGGITPYQLHSAEAAAQAAGTPYLPWRPDPSRD</sequence>
<organism evidence="1 2">
    <name type="scientific">Nocardia vinacea</name>
    <dbReference type="NCBI Taxonomy" id="96468"/>
    <lineage>
        <taxon>Bacteria</taxon>
        <taxon>Bacillati</taxon>
        <taxon>Actinomycetota</taxon>
        <taxon>Actinomycetes</taxon>
        <taxon>Mycobacteriales</taxon>
        <taxon>Nocardiaceae</taxon>
        <taxon>Nocardia</taxon>
    </lineage>
</organism>
<dbReference type="RefSeq" id="WP_329412353.1">
    <property type="nucleotide sequence ID" value="NZ_CP109441.1"/>
</dbReference>
<name>A0ABZ1YYF3_9NOCA</name>
<dbReference type="Proteomes" id="UP001432062">
    <property type="component" value="Chromosome"/>
</dbReference>
<evidence type="ECO:0000313" key="1">
    <source>
        <dbReference type="EMBL" id="WUV48048.1"/>
    </source>
</evidence>
<dbReference type="EMBL" id="CP109441">
    <property type="protein sequence ID" value="WUV48048.1"/>
    <property type="molecule type" value="Genomic_DNA"/>
</dbReference>
<keyword evidence="1" id="KW-0830">Ubiquinone</keyword>
<proteinExistence type="predicted"/>
<evidence type="ECO:0000313" key="2">
    <source>
        <dbReference type="Proteomes" id="UP001432062"/>
    </source>
</evidence>
<accession>A0ABZ1YYF3</accession>